<organism evidence="2 3">
    <name type="scientific">Monascus purpureus</name>
    <name type="common">Red mold</name>
    <name type="synonym">Monascus anka</name>
    <dbReference type="NCBI Taxonomy" id="5098"/>
    <lineage>
        <taxon>Eukaryota</taxon>
        <taxon>Fungi</taxon>
        <taxon>Dikarya</taxon>
        <taxon>Ascomycota</taxon>
        <taxon>Pezizomycotina</taxon>
        <taxon>Eurotiomycetes</taxon>
        <taxon>Eurotiomycetidae</taxon>
        <taxon>Eurotiales</taxon>
        <taxon>Aspergillaceae</taxon>
        <taxon>Monascus</taxon>
    </lineage>
</organism>
<proteinExistence type="predicted"/>
<dbReference type="InterPro" id="IPR016181">
    <property type="entry name" value="Acyl_CoA_acyltransferase"/>
</dbReference>
<dbReference type="GO" id="GO:0016747">
    <property type="term" value="F:acyltransferase activity, transferring groups other than amino-acyl groups"/>
    <property type="evidence" value="ECO:0007669"/>
    <property type="project" value="InterPro"/>
</dbReference>
<keyword evidence="3" id="KW-1185">Reference proteome</keyword>
<dbReference type="PANTHER" id="PTHR42791">
    <property type="entry name" value="GNAT FAMILY ACETYLTRANSFERASE"/>
    <property type="match status" value="1"/>
</dbReference>
<dbReference type="STRING" id="5098.A0A507QRD5"/>
<dbReference type="Pfam" id="PF13673">
    <property type="entry name" value="Acetyltransf_10"/>
    <property type="match status" value="1"/>
</dbReference>
<feature type="domain" description="N-acetyltransferase" evidence="1">
    <location>
        <begin position="78"/>
        <end position="210"/>
    </location>
</feature>
<comment type="caution">
    <text evidence="2">The sequence shown here is derived from an EMBL/GenBank/DDBJ whole genome shotgun (WGS) entry which is preliminary data.</text>
</comment>
<sequence length="215" mass="25023">MPFELQPATPADAPEMTDVFFKAFTNPFIRAAFPDTDNMRKWFIQMFTKSIEQMEAGESDEVFFKVVEVDDQQRNQQPRIAAFSQWKLPAQTASESSRKTDKKESESVWPEFCNQELCRRLFGILAARREKFMGDRPYLYLDTLVTAPEYQGRGCASLLLKWGISRADEQGVELYLSASPVGRPIYEKYGFRVLDAEEIYPQYTETYMLRQSSRR</sequence>
<dbReference type="InterPro" id="IPR052523">
    <property type="entry name" value="Trichothecene_AcTrans"/>
</dbReference>
<dbReference type="PROSITE" id="PS51186">
    <property type="entry name" value="GNAT"/>
    <property type="match status" value="1"/>
</dbReference>
<evidence type="ECO:0000313" key="2">
    <source>
        <dbReference type="EMBL" id="TQB69570.1"/>
    </source>
</evidence>
<dbReference type="Proteomes" id="UP000319663">
    <property type="component" value="Unassembled WGS sequence"/>
</dbReference>
<dbReference type="OrthoDB" id="2744543at2759"/>
<protein>
    <recommendedName>
        <fullName evidence="1">N-acetyltransferase domain-containing protein</fullName>
    </recommendedName>
</protein>
<dbReference type="InterPro" id="IPR000182">
    <property type="entry name" value="GNAT_dom"/>
</dbReference>
<dbReference type="SUPFAM" id="SSF55729">
    <property type="entry name" value="Acyl-CoA N-acyltransferases (Nat)"/>
    <property type="match status" value="1"/>
</dbReference>
<dbReference type="AlphaFoldDB" id="A0A507QRD5"/>
<gene>
    <name evidence="2" type="ORF">MPDQ_001651</name>
</gene>
<reference evidence="2 3" key="1">
    <citation type="submission" date="2019-06" db="EMBL/GenBank/DDBJ databases">
        <title>Wine fermentation using esterase from Monascus purpureus.</title>
        <authorList>
            <person name="Geng C."/>
            <person name="Zhang Y."/>
        </authorList>
    </citation>
    <scope>NUCLEOTIDE SEQUENCE [LARGE SCALE GENOMIC DNA]</scope>
    <source>
        <strain evidence="2">HQ1</strain>
    </source>
</reference>
<accession>A0A507QRD5</accession>
<name>A0A507QRD5_MONPU</name>
<evidence type="ECO:0000313" key="3">
    <source>
        <dbReference type="Proteomes" id="UP000319663"/>
    </source>
</evidence>
<dbReference type="Gene3D" id="3.40.630.30">
    <property type="match status" value="1"/>
</dbReference>
<evidence type="ECO:0000259" key="1">
    <source>
        <dbReference type="PROSITE" id="PS51186"/>
    </source>
</evidence>
<dbReference type="PANTHER" id="PTHR42791:SF17">
    <property type="entry name" value="ACETYLTRANSFERASE, GNAT FAMILY FAMILY (AFU_ORTHOLOGUE AFUA_8G05690)"/>
    <property type="match status" value="1"/>
</dbReference>
<dbReference type="CDD" id="cd04301">
    <property type="entry name" value="NAT_SF"/>
    <property type="match status" value="1"/>
</dbReference>
<dbReference type="EMBL" id="VIFY01000146">
    <property type="protein sequence ID" value="TQB69570.1"/>
    <property type="molecule type" value="Genomic_DNA"/>
</dbReference>